<evidence type="ECO:0000256" key="4">
    <source>
        <dbReference type="SAM" id="SignalP"/>
    </source>
</evidence>
<feature type="signal peptide" evidence="4">
    <location>
        <begin position="1"/>
        <end position="26"/>
    </location>
</feature>
<comment type="caution">
    <text evidence="6">The sequence shown here is derived from an EMBL/GenBank/DDBJ whole genome shotgun (WGS) entry which is preliminary data.</text>
</comment>
<keyword evidence="3 4" id="KW-0732">Signal</keyword>
<dbReference type="SMART" id="SM00062">
    <property type="entry name" value="PBPb"/>
    <property type="match status" value="1"/>
</dbReference>
<comment type="similarity">
    <text evidence="1">Belongs to the bacterial solute-binding protein 3 family.</text>
</comment>
<dbReference type="InterPro" id="IPR051455">
    <property type="entry name" value="Bact_solute-bind_prot3"/>
</dbReference>
<dbReference type="GO" id="GO:0030288">
    <property type="term" value="C:outer membrane-bounded periplasmic space"/>
    <property type="evidence" value="ECO:0007669"/>
    <property type="project" value="TreeGrafter"/>
</dbReference>
<gene>
    <name evidence="6" type="ORF">C7H19_11265</name>
</gene>
<name>A0A2T1LY92_9CHRO</name>
<reference evidence="6 7" key="1">
    <citation type="submission" date="2018-03" db="EMBL/GenBank/DDBJ databases">
        <title>The ancient ancestry and fast evolution of plastids.</title>
        <authorList>
            <person name="Moore K.R."/>
            <person name="Magnabosco C."/>
            <person name="Momper L."/>
            <person name="Gold D.A."/>
            <person name="Bosak T."/>
            <person name="Fournier G.P."/>
        </authorList>
    </citation>
    <scope>NUCLEOTIDE SEQUENCE [LARGE SCALE GENOMIC DNA]</scope>
    <source>
        <strain evidence="6 7">CCALA 016</strain>
    </source>
</reference>
<dbReference type="SUPFAM" id="SSF53850">
    <property type="entry name" value="Periplasmic binding protein-like II"/>
    <property type="match status" value="1"/>
</dbReference>
<evidence type="ECO:0000313" key="7">
    <source>
        <dbReference type="Proteomes" id="UP000239001"/>
    </source>
</evidence>
<dbReference type="Proteomes" id="UP000239001">
    <property type="component" value="Unassembled WGS sequence"/>
</dbReference>
<feature type="domain" description="Solute-binding protein family 3/N-terminal" evidence="5">
    <location>
        <begin position="40"/>
        <end position="272"/>
    </location>
</feature>
<evidence type="ECO:0000256" key="3">
    <source>
        <dbReference type="ARBA" id="ARBA00022729"/>
    </source>
</evidence>
<sequence>MKINHLSKLFLATLLVTVSFPIPLKAQNKTVLENIQETGLIRVGIREDAVPFGYRNADNNLSGLCLDFVNQLRRQLQQELKRNIFTVKIFQSTLFNRFDLIEDQVIDLECGPNSIQTEPSQFVSFSKPFLVTGIQFLIRKDDQLKFNVRGTLEGVTIGVLRNTSTEKFIRTRYPLATIQQFQGTTGRVRGIQALQRGRIDAFVSDGILLIGEATLLGLDLEKDYVIVPTQPLTCEYYGLILPKNNPQWQKLVNETIEIARSQLIIADWFSIVDSYIQETNVNCPDINPQ</sequence>
<dbReference type="EMBL" id="PXOH01000010">
    <property type="protein sequence ID" value="PSF37289.1"/>
    <property type="molecule type" value="Genomic_DNA"/>
</dbReference>
<protein>
    <submittedName>
        <fullName evidence="6">Amino acid ABC transporter substrate-binding protein</fullName>
    </submittedName>
</protein>
<dbReference type="AlphaFoldDB" id="A0A2T1LY92"/>
<dbReference type="Gene3D" id="3.40.190.10">
    <property type="entry name" value="Periplasmic binding protein-like II"/>
    <property type="match status" value="2"/>
</dbReference>
<dbReference type="GO" id="GO:0006865">
    <property type="term" value="P:amino acid transport"/>
    <property type="evidence" value="ECO:0007669"/>
    <property type="project" value="TreeGrafter"/>
</dbReference>
<dbReference type="InterPro" id="IPR001638">
    <property type="entry name" value="Solute-binding_3/MltF_N"/>
</dbReference>
<dbReference type="RefSeq" id="WP_106456977.1">
    <property type="nucleotide sequence ID" value="NZ_PXOH01000010.1"/>
</dbReference>
<evidence type="ECO:0000256" key="1">
    <source>
        <dbReference type="ARBA" id="ARBA00010333"/>
    </source>
</evidence>
<reference evidence="6 7" key="2">
    <citation type="submission" date="2018-03" db="EMBL/GenBank/DDBJ databases">
        <authorList>
            <person name="Keele B.F."/>
        </authorList>
    </citation>
    <scope>NUCLEOTIDE SEQUENCE [LARGE SCALE GENOMIC DNA]</scope>
    <source>
        <strain evidence="6 7">CCALA 016</strain>
    </source>
</reference>
<dbReference type="PANTHER" id="PTHR30085">
    <property type="entry name" value="AMINO ACID ABC TRANSPORTER PERMEASE"/>
    <property type="match status" value="1"/>
</dbReference>
<proteinExistence type="inferred from homology"/>
<keyword evidence="2" id="KW-0813">Transport</keyword>
<dbReference type="GO" id="GO:0005576">
    <property type="term" value="C:extracellular region"/>
    <property type="evidence" value="ECO:0007669"/>
    <property type="project" value="TreeGrafter"/>
</dbReference>
<feature type="chain" id="PRO_5015535639" evidence="4">
    <location>
        <begin position="27"/>
        <end position="289"/>
    </location>
</feature>
<evidence type="ECO:0000259" key="5">
    <source>
        <dbReference type="SMART" id="SM00062"/>
    </source>
</evidence>
<evidence type="ECO:0000313" key="6">
    <source>
        <dbReference type="EMBL" id="PSF37289.1"/>
    </source>
</evidence>
<organism evidence="6 7">
    <name type="scientific">Aphanothece hegewaldii CCALA 016</name>
    <dbReference type="NCBI Taxonomy" id="2107694"/>
    <lineage>
        <taxon>Bacteria</taxon>
        <taxon>Bacillati</taxon>
        <taxon>Cyanobacteriota</taxon>
        <taxon>Cyanophyceae</taxon>
        <taxon>Oscillatoriophycideae</taxon>
        <taxon>Chroococcales</taxon>
        <taxon>Aphanothecaceae</taxon>
        <taxon>Aphanothece</taxon>
    </lineage>
</organism>
<dbReference type="CDD" id="cd13688">
    <property type="entry name" value="PBP2_GltI_DEBP"/>
    <property type="match status" value="1"/>
</dbReference>
<dbReference type="PANTHER" id="PTHR30085:SF6">
    <property type="entry name" value="ABC TRANSPORTER GLUTAMINE-BINDING PROTEIN GLNH"/>
    <property type="match status" value="1"/>
</dbReference>
<keyword evidence="7" id="KW-1185">Reference proteome</keyword>
<dbReference type="OrthoDB" id="422423at2"/>
<dbReference type="Pfam" id="PF00497">
    <property type="entry name" value="SBP_bac_3"/>
    <property type="match status" value="1"/>
</dbReference>
<accession>A0A2T1LY92</accession>
<evidence type="ECO:0000256" key="2">
    <source>
        <dbReference type="ARBA" id="ARBA00022448"/>
    </source>
</evidence>